<dbReference type="CDD" id="cd00093">
    <property type="entry name" value="HTH_XRE"/>
    <property type="match status" value="1"/>
</dbReference>
<dbReference type="AlphaFoldDB" id="A0A6B0XYC8"/>
<dbReference type="Gene3D" id="1.10.260.40">
    <property type="entry name" value="lambda repressor-like DNA-binding domains"/>
    <property type="match status" value="1"/>
</dbReference>
<reference evidence="2" key="1">
    <citation type="submission" date="2019-09" db="EMBL/GenBank/DDBJ databases">
        <title>Characterisation of the sponge microbiome using genome-centric metagenomics.</title>
        <authorList>
            <person name="Engelberts J.P."/>
            <person name="Robbins S.J."/>
            <person name="De Goeij J.M."/>
            <person name="Aranda M."/>
            <person name="Bell S.C."/>
            <person name="Webster N.S."/>
        </authorList>
    </citation>
    <scope>NUCLEOTIDE SEQUENCE</scope>
    <source>
        <strain evidence="2">SB0664_bin_43</strain>
    </source>
</reference>
<dbReference type="GO" id="GO:0003677">
    <property type="term" value="F:DNA binding"/>
    <property type="evidence" value="ECO:0007669"/>
    <property type="project" value="InterPro"/>
</dbReference>
<organism evidence="2">
    <name type="scientific">Boseongicola sp. SB0664_bin_43</name>
    <dbReference type="NCBI Taxonomy" id="2604844"/>
    <lineage>
        <taxon>Bacteria</taxon>
        <taxon>Pseudomonadati</taxon>
        <taxon>Pseudomonadota</taxon>
        <taxon>Alphaproteobacteria</taxon>
        <taxon>Rhodobacterales</taxon>
        <taxon>Paracoccaceae</taxon>
        <taxon>Boseongicola</taxon>
    </lineage>
</organism>
<dbReference type="SUPFAM" id="SSF47413">
    <property type="entry name" value="lambda repressor-like DNA-binding domains"/>
    <property type="match status" value="1"/>
</dbReference>
<dbReference type="EMBL" id="VXRY01000057">
    <property type="protein sequence ID" value="MXY32757.1"/>
    <property type="molecule type" value="Genomic_DNA"/>
</dbReference>
<dbReference type="InterPro" id="IPR010982">
    <property type="entry name" value="Lambda_DNA-bd_dom_sf"/>
</dbReference>
<evidence type="ECO:0000259" key="1">
    <source>
        <dbReference type="PROSITE" id="PS50943"/>
    </source>
</evidence>
<name>A0A6B0XYC8_9RHOB</name>
<proteinExistence type="predicted"/>
<protein>
    <submittedName>
        <fullName evidence="2">Helix-turn-helix domain-containing protein</fullName>
    </submittedName>
</protein>
<dbReference type="InterPro" id="IPR001387">
    <property type="entry name" value="Cro/C1-type_HTH"/>
</dbReference>
<dbReference type="PROSITE" id="PS50943">
    <property type="entry name" value="HTH_CROC1"/>
    <property type="match status" value="1"/>
</dbReference>
<gene>
    <name evidence="2" type="ORF">F4Y60_01435</name>
</gene>
<sequence length="111" mass="12358">MPKAKDAGVQYESEFLAGMHEAAQDLRDLDLISERTMAEFDELCLTPIKATTPKYIRELRRRERASQAVFALYLNVTPGLVSQWERGLKRPGGPSAKLLALVEKKGLDAVA</sequence>
<feature type="domain" description="HTH cro/C1-type" evidence="1">
    <location>
        <begin position="56"/>
        <end position="100"/>
    </location>
</feature>
<evidence type="ECO:0000313" key="2">
    <source>
        <dbReference type="EMBL" id="MXY32757.1"/>
    </source>
</evidence>
<accession>A0A6B0XYC8</accession>
<comment type="caution">
    <text evidence="2">The sequence shown here is derived from an EMBL/GenBank/DDBJ whole genome shotgun (WGS) entry which is preliminary data.</text>
</comment>
<dbReference type="Pfam" id="PF01381">
    <property type="entry name" value="HTH_3"/>
    <property type="match status" value="1"/>
</dbReference>